<dbReference type="Gene3D" id="3.20.20.10">
    <property type="entry name" value="Alanine racemase"/>
    <property type="match status" value="1"/>
</dbReference>
<comment type="similarity">
    <text evidence="1">Belongs to the DSD1 family.</text>
</comment>
<keyword evidence="2" id="KW-0456">Lyase</keyword>
<dbReference type="Pfam" id="PF14031">
    <property type="entry name" value="D-ser_dehydrat"/>
    <property type="match status" value="1"/>
</dbReference>
<name>A0ABY5HK33_9GAMM</name>
<dbReference type="InterPro" id="IPR026956">
    <property type="entry name" value="D-ser_dehydrat-like_dom"/>
</dbReference>
<reference evidence="4" key="1">
    <citation type="submission" date="2021-04" db="EMBL/GenBank/DDBJ databases">
        <title>Oceanospirillales bacteria with DddD are important DMSP degraders in coastal seawater.</title>
        <authorList>
            <person name="Liu J."/>
        </authorList>
    </citation>
    <scope>NUCLEOTIDE SEQUENCE</scope>
    <source>
        <strain evidence="4">D13-1</strain>
    </source>
</reference>
<dbReference type="PANTHER" id="PTHR28004:SF2">
    <property type="entry name" value="D-SERINE DEHYDRATASE"/>
    <property type="match status" value="1"/>
</dbReference>
<organism evidence="4 5">
    <name type="scientific">Marinobacterium rhizophilum</name>
    <dbReference type="NCBI Taxonomy" id="420402"/>
    <lineage>
        <taxon>Bacteria</taxon>
        <taxon>Pseudomonadati</taxon>
        <taxon>Pseudomonadota</taxon>
        <taxon>Gammaproteobacteria</taxon>
        <taxon>Oceanospirillales</taxon>
        <taxon>Oceanospirillaceae</taxon>
        <taxon>Marinobacterium</taxon>
    </lineage>
</organism>
<sequence length="353" mass="37719">MLYPQLDTPCVLIDEAILEANIRGFQAYCDEHGLPVRPHIKTHKLPWVARKQLDAGAIGITCQKVGEAEVFAQAGFDDILISYNILGSAKLARLLQLAGQVKSLAVVADSEAVLQGLSAAFADSGRTLDVLVECDTGAGRCGVQSPQQATQLAALVAALPGLRLRGLMTYPAAHSEAVVQQWFSRAAALCDAQGLALEVFSSGGTPSMWHAHEAPIVNEYRIGTYVYQDRSQMAAGACKEADCALTVLTTVVSVPVPGRVIVDAGSKALTSDLLGQDGYGQVLRYPQARVTGLSEEHGVLDFSGCHQAPVVGERLQIIPNHACPVSNLFDEVHFCRDGEFLRTEQVQARGKVC</sequence>
<dbReference type="Pfam" id="PF01168">
    <property type="entry name" value="Ala_racemase_N"/>
    <property type="match status" value="1"/>
</dbReference>
<dbReference type="Proteomes" id="UP001058461">
    <property type="component" value="Chromosome"/>
</dbReference>
<dbReference type="InterPro" id="IPR001608">
    <property type="entry name" value="Ala_racemase_N"/>
</dbReference>
<accession>A0ABY5HK33</accession>
<dbReference type="SMART" id="SM01119">
    <property type="entry name" value="D-ser_dehydrat"/>
    <property type="match status" value="1"/>
</dbReference>
<dbReference type="InterPro" id="IPR029066">
    <property type="entry name" value="PLP-binding_barrel"/>
</dbReference>
<evidence type="ECO:0000256" key="2">
    <source>
        <dbReference type="ARBA" id="ARBA00023239"/>
    </source>
</evidence>
<feature type="domain" description="D-serine dehydratase-like" evidence="3">
    <location>
        <begin position="244"/>
        <end position="336"/>
    </location>
</feature>
<dbReference type="EMBL" id="CP073347">
    <property type="protein sequence ID" value="UTW11316.1"/>
    <property type="molecule type" value="Genomic_DNA"/>
</dbReference>
<evidence type="ECO:0000256" key="1">
    <source>
        <dbReference type="ARBA" id="ARBA00005323"/>
    </source>
</evidence>
<gene>
    <name evidence="4" type="ORF">KDW95_18930</name>
</gene>
<dbReference type="CDD" id="cd06820">
    <property type="entry name" value="PLPDE_III_LS_D-TA_like"/>
    <property type="match status" value="1"/>
</dbReference>
<protein>
    <submittedName>
        <fullName evidence="4">D-TA family PLP-dependent enzyme</fullName>
    </submittedName>
</protein>
<dbReference type="PANTHER" id="PTHR28004">
    <property type="entry name" value="ZGC:162816-RELATED"/>
    <property type="match status" value="1"/>
</dbReference>
<dbReference type="InterPro" id="IPR042208">
    <property type="entry name" value="D-ser_dehydrat-like_sf"/>
</dbReference>
<dbReference type="SUPFAM" id="SSF51419">
    <property type="entry name" value="PLP-binding barrel"/>
    <property type="match status" value="1"/>
</dbReference>
<dbReference type="InterPro" id="IPR051466">
    <property type="entry name" value="D-amino_acid_metab_enzyme"/>
</dbReference>
<dbReference type="Gene3D" id="2.40.37.20">
    <property type="entry name" value="D-serine dehydratase-like domain"/>
    <property type="match status" value="1"/>
</dbReference>
<dbReference type="RefSeq" id="WP_255853356.1">
    <property type="nucleotide sequence ID" value="NZ_CP073347.1"/>
</dbReference>
<keyword evidence="5" id="KW-1185">Reference proteome</keyword>
<evidence type="ECO:0000259" key="3">
    <source>
        <dbReference type="SMART" id="SM01119"/>
    </source>
</evidence>
<proteinExistence type="inferred from homology"/>
<evidence type="ECO:0000313" key="5">
    <source>
        <dbReference type="Proteomes" id="UP001058461"/>
    </source>
</evidence>
<evidence type="ECO:0000313" key="4">
    <source>
        <dbReference type="EMBL" id="UTW11316.1"/>
    </source>
</evidence>